<evidence type="ECO:0000256" key="4">
    <source>
        <dbReference type="ARBA" id="ARBA00011959"/>
    </source>
</evidence>
<keyword evidence="8" id="KW-1185">Reference proteome</keyword>
<evidence type="ECO:0000256" key="5">
    <source>
        <dbReference type="ARBA" id="ARBA00023235"/>
    </source>
</evidence>
<protein>
    <recommendedName>
        <fullName evidence="4">ribose-5-phosphate isomerase</fullName>
        <ecNumber evidence="4">5.3.1.6</ecNumber>
    </recommendedName>
    <alternativeName>
        <fullName evidence="6">Phosphoriboisomerase</fullName>
    </alternativeName>
</protein>
<evidence type="ECO:0000256" key="1">
    <source>
        <dbReference type="ARBA" id="ARBA00001713"/>
    </source>
</evidence>
<dbReference type="InterPro" id="IPR037171">
    <property type="entry name" value="NagB/RpiA_transferase-like"/>
</dbReference>
<comment type="similarity">
    <text evidence="3">Belongs to the ribose 5-phosphate isomerase family.</text>
</comment>
<accession>A0A5A8C911</accession>
<dbReference type="PANTHER" id="PTHR11934:SF0">
    <property type="entry name" value="RIBOSE-5-PHOSPHATE ISOMERASE"/>
    <property type="match status" value="1"/>
</dbReference>
<comment type="catalytic activity">
    <reaction evidence="1">
        <text>aldehydo-D-ribose 5-phosphate = D-ribulose 5-phosphate</text>
        <dbReference type="Rhea" id="RHEA:14657"/>
        <dbReference type="ChEBI" id="CHEBI:58121"/>
        <dbReference type="ChEBI" id="CHEBI:58273"/>
        <dbReference type="EC" id="5.3.1.6"/>
    </reaction>
</comment>
<comment type="caution">
    <text evidence="7">The sequence shown here is derived from an EMBL/GenBank/DDBJ whole genome shotgun (WGS) entry which is preliminary data.</text>
</comment>
<dbReference type="FunFam" id="3.30.70.260:FF:000018">
    <property type="entry name" value="Ribose-5-phosphate isomerase A"/>
    <property type="match status" value="1"/>
</dbReference>
<proteinExistence type="inferred from homology"/>
<dbReference type="EC" id="5.3.1.6" evidence="4"/>
<name>A0A5A8C911_CAFRO</name>
<dbReference type="Pfam" id="PF06026">
    <property type="entry name" value="Rib_5-P_isom_A"/>
    <property type="match status" value="1"/>
</dbReference>
<dbReference type="HAMAP" id="MF_00170">
    <property type="entry name" value="Rib_5P_isom_A"/>
    <property type="match status" value="1"/>
</dbReference>
<dbReference type="NCBIfam" id="NF001924">
    <property type="entry name" value="PRK00702.1"/>
    <property type="match status" value="1"/>
</dbReference>
<dbReference type="AlphaFoldDB" id="A0A5A8C911"/>
<dbReference type="GO" id="GO:0005737">
    <property type="term" value="C:cytoplasm"/>
    <property type="evidence" value="ECO:0007669"/>
    <property type="project" value="TreeGrafter"/>
</dbReference>
<evidence type="ECO:0000256" key="6">
    <source>
        <dbReference type="ARBA" id="ARBA00029734"/>
    </source>
</evidence>
<reference evidence="7 8" key="1">
    <citation type="submission" date="2019-07" db="EMBL/GenBank/DDBJ databases">
        <title>Genomes of Cafeteria roenbergensis.</title>
        <authorList>
            <person name="Fischer M.G."/>
            <person name="Hackl T."/>
            <person name="Roman M."/>
        </authorList>
    </citation>
    <scope>NUCLEOTIDE SEQUENCE [LARGE SCALE GENOMIC DNA]</scope>
    <source>
        <strain evidence="7 8">BVI</strain>
    </source>
</reference>
<gene>
    <name evidence="7" type="ORF">FNF29_06177</name>
</gene>
<dbReference type="UniPathway" id="UPA00115">
    <property type="reaction ID" value="UER00412"/>
</dbReference>
<dbReference type="SUPFAM" id="SSF75445">
    <property type="entry name" value="D-ribose-5-phosphate isomerase (RpiA), lid domain"/>
    <property type="match status" value="1"/>
</dbReference>
<dbReference type="Proteomes" id="UP000323011">
    <property type="component" value="Unassembled WGS sequence"/>
</dbReference>
<dbReference type="Gene3D" id="3.30.70.260">
    <property type="match status" value="1"/>
</dbReference>
<dbReference type="PANTHER" id="PTHR11934">
    <property type="entry name" value="RIBOSE-5-PHOSPHATE ISOMERASE"/>
    <property type="match status" value="1"/>
</dbReference>
<dbReference type="CDD" id="cd01398">
    <property type="entry name" value="RPI_A"/>
    <property type="match status" value="1"/>
</dbReference>
<sequence length="261" mass="27038">MAATAMDPVEAAKRAAAEKAVDEFVRDGMVVGIGSGSTIVYAVHRLAARAKLPEGDPLRISTAVFVPTSFQSRQLLAEAGLTVAELATREVLDVAIDGADEVDKSLNCIKGGGGCQLEEKLVASAARKFVVVADHRKQSERLGTCWTKGVPLEIAPSGYRLAMRLLAAKGATATLRMAKSKAGPVVTDGGHFVVDAHFGGIEDVPAMERWLKAVPGVLETGIFCGMASKAFFGQADGSVVEWAADGNATPVAAAEAGSESA</sequence>
<evidence type="ECO:0000256" key="2">
    <source>
        <dbReference type="ARBA" id="ARBA00004988"/>
    </source>
</evidence>
<dbReference type="Gene3D" id="3.40.50.1360">
    <property type="match status" value="1"/>
</dbReference>
<dbReference type="GO" id="GO:0006014">
    <property type="term" value="P:D-ribose metabolic process"/>
    <property type="evidence" value="ECO:0007669"/>
    <property type="project" value="TreeGrafter"/>
</dbReference>
<evidence type="ECO:0000313" key="8">
    <source>
        <dbReference type="Proteomes" id="UP000323011"/>
    </source>
</evidence>
<dbReference type="GO" id="GO:0004751">
    <property type="term" value="F:ribose-5-phosphate isomerase activity"/>
    <property type="evidence" value="ECO:0007669"/>
    <property type="project" value="UniProtKB-EC"/>
</dbReference>
<dbReference type="NCBIfam" id="TIGR00021">
    <property type="entry name" value="rpiA"/>
    <property type="match status" value="1"/>
</dbReference>
<evidence type="ECO:0000313" key="7">
    <source>
        <dbReference type="EMBL" id="KAA0149089.1"/>
    </source>
</evidence>
<dbReference type="InterPro" id="IPR020672">
    <property type="entry name" value="Ribose5P_isomerase_typA_subgr"/>
</dbReference>
<dbReference type="OMA" id="LGIPMYN"/>
<keyword evidence="5" id="KW-0413">Isomerase</keyword>
<dbReference type="EMBL" id="VLTN01000046">
    <property type="protein sequence ID" value="KAA0149089.1"/>
    <property type="molecule type" value="Genomic_DNA"/>
</dbReference>
<dbReference type="FunFam" id="3.40.50.1360:FF:000001">
    <property type="entry name" value="Ribose-5-phosphate isomerase A"/>
    <property type="match status" value="1"/>
</dbReference>
<organism evidence="7 8">
    <name type="scientific">Cafeteria roenbergensis</name>
    <name type="common">Marine flagellate</name>
    <dbReference type="NCBI Taxonomy" id="33653"/>
    <lineage>
        <taxon>Eukaryota</taxon>
        <taxon>Sar</taxon>
        <taxon>Stramenopiles</taxon>
        <taxon>Bigyra</taxon>
        <taxon>Opalozoa</taxon>
        <taxon>Bicosoecida</taxon>
        <taxon>Cafeteriaceae</taxon>
        <taxon>Cafeteria</taxon>
    </lineage>
</organism>
<dbReference type="InterPro" id="IPR004788">
    <property type="entry name" value="Ribose5P_isomerase_type_A"/>
</dbReference>
<dbReference type="GO" id="GO:0009052">
    <property type="term" value="P:pentose-phosphate shunt, non-oxidative branch"/>
    <property type="evidence" value="ECO:0007669"/>
    <property type="project" value="InterPro"/>
</dbReference>
<evidence type="ECO:0000256" key="3">
    <source>
        <dbReference type="ARBA" id="ARBA00008088"/>
    </source>
</evidence>
<comment type="pathway">
    <text evidence="2">Carbohydrate degradation; pentose phosphate pathway; D-ribose 5-phosphate from D-ribulose 5-phosphate (non-oxidative stage): step 1/1.</text>
</comment>
<dbReference type="SUPFAM" id="SSF100950">
    <property type="entry name" value="NagB/RpiA/CoA transferase-like"/>
    <property type="match status" value="1"/>
</dbReference>